<dbReference type="SUPFAM" id="SSF81383">
    <property type="entry name" value="F-box domain"/>
    <property type="match status" value="1"/>
</dbReference>
<dbReference type="InterPro" id="IPR036047">
    <property type="entry name" value="F-box-like_dom_sf"/>
</dbReference>
<protein>
    <recommendedName>
        <fullName evidence="1">F-box domain-containing protein</fullName>
    </recommendedName>
</protein>
<dbReference type="SMART" id="SM00256">
    <property type="entry name" value="FBOX"/>
    <property type="match status" value="1"/>
</dbReference>
<dbReference type="AlphaFoldDB" id="A0A1E1VXQ2"/>
<dbReference type="Pfam" id="PF12937">
    <property type="entry name" value="F-box-like"/>
    <property type="match status" value="1"/>
</dbReference>
<organism evidence="2">
    <name type="scientific">Pectinophora gossypiella</name>
    <name type="common">Cotton pink bollworm</name>
    <name type="synonym">Depressaria gossypiella</name>
    <dbReference type="NCBI Taxonomy" id="13191"/>
    <lineage>
        <taxon>Eukaryota</taxon>
        <taxon>Metazoa</taxon>
        <taxon>Ecdysozoa</taxon>
        <taxon>Arthropoda</taxon>
        <taxon>Hexapoda</taxon>
        <taxon>Insecta</taxon>
        <taxon>Pterygota</taxon>
        <taxon>Neoptera</taxon>
        <taxon>Endopterygota</taxon>
        <taxon>Lepidoptera</taxon>
        <taxon>Glossata</taxon>
        <taxon>Ditrysia</taxon>
        <taxon>Gelechioidea</taxon>
        <taxon>Gelechiidae</taxon>
        <taxon>Apatetrinae</taxon>
        <taxon>Pectinophora</taxon>
    </lineage>
</organism>
<evidence type="ECO:0000313" key="2">
    <source>
        <dbReference type="EMBL" id="JAT79472.1"/>
    </source>
</evidence>
<proteinExistence type="predicted"/>
<dbReference type="PROSITE" id="PS50181">
    <property type="entry name" value="FBOX"/>
    <property type="match status" value="1"/>
</dbReference>
<dbReference type="EMBL" id="GDQN01011582">
    <property type="protein sequence ID" value="JAT79472.1"/>
    <property type="molecule type" value="Transcribed_RNA"/>
</dbReference>
<dbReference type="OrthoDB" id="435188at2759"/>
<dbReference type="InterPro" id="IPR001810">
    <property type="entry name" value="F-box_dom"/>
</dbReference>
<accession>A0A1E1VXQ2</accession>
<feature type="domain" description="F-box" evidence="1">
    <location>
        <begin position="7"/>
        <end position="57"/>
    </location>
</feature>
<evidence type="ECO:0000259" key="1">
    <source>
        <dbReference type="PROSITE" id="PS50181"/>
    </source>
</evidence>
<dbReference type="Gene3D" id="1.20.1280.50">
    <property type="match status" value="1"/>
</dbReference>
<gene>
    <name evidence="2" type="ORF">g.7079</name>
</gene>
<sequence length="426" mass="49819">MTQDYLLSLPYSLPTEILLYILTYLPAKHLVRCRQVCVRWRNIIDWLTTSDSLWREHCKRDFSDVHMIARHKARVGMLWFNIYRSLSLWPQLSLARDVHDEFASASCLNDEIQSLEVLKNGIIGVHKFGSIVYYDIETLEPAKRGPITGEYVSYSENDNAIILKTHNLHLFVIRKLIHNPHFESNATFHEVKTYILVDKLLYYVDLNNDIYLCKLDEANLVNKLVKESEEFIMCLGYTDRLNVLTFRRNIYSMIDGNLVLVCDLDECYNLLHQFYKYNLLETVDWRIVFQWTCIMHHKLPEGPLREIMTVRIYGDVVLVGCNWGVFLIYYAPFTNGEFDLYKTVPVRQYNFMEPSDCPVLIVCPILRADILEAEDGHTIILAMPKKVAVLDFVHDFKRTESVAVLPYNDLQQVKLLRTAEVDNNTS</sequence>
<name>A0A1E1VXQ2_PECGO</name>
<reference evidence="2" key="1">
    <citation type="submission" date="2015-09" db="EMBL/GenBank/DDBJ databases">
        <title>De novo assembly of Pectinophora gossypiella (Pink Bollworm) gut transcriptome.</title>
        <authorList>
            <person name="Tassone E.E."/>
        </authorList>
    </citation>
    <scope>NUCLEOTIDE SEQUENCE</scope>
</reference>